<protein>
    <submittedName>
        <fullName evidence="5">Uncharacterized protein</fullName>
    </submittedName>
</protein>
<feature type="transmembrane region" description="Helical" evidence="1">
    <location>
        <begin position="45"/>
        <end position="65"/>
    </location>
</feature>
<dbReference type="EMBL" id="LR796858">
    <property type="protein sequence ID" value="CAB4170660.1"/>
    <property type="molecule type" value="Genomic_DNA"/>
</dbReference>
<proteinExistence type="predicted"/>
<accession>A0A6J5T660</accession>
<reference evidence="5" key="1">
    <citation type="submission" date="2020-05" db="EMBL/GenBank/DDBJ databases">
        <authorList>
            <person name="Chiriac C."/>
            <person name="Salcher M."/>
            <person name="Ghai R."/>
            <person name="Kavagutti S V."/>
        </authorList>
    </citation>
    <scope>NUCLEOTIDE SEQUENCE</scope>
</reference>
<gene>
    <name evidence="5" type="ORF">UFOVP1666_165</name>
    <name evidence="2" type="ORF">UFOVP867_120</name>
    <name evidence="3" type="ORF">UFOVP913_78</name>
    <name evidence="4" type="ORF">UFOVP993_131</name>
</gene>
<name>A0A6J5T660_9CAUD</name>
<keyword evidence="1" id="KW-0812">Transmembrane</keyword>
<evidence type="ECO:0000256" key="1">
    <source>
        <dbReference type="SAM" id="Phobius"/>
    </source>
</evidence>
<keyword evidence="1" id="KW-1133">Transmembrane helix</keyword>
<keyword evidence="1" id="KW-0472">Membrane</keyword>
<sequence>MSWILNFIPDALILQAINILLLAGAIGSVIGFAVTFIPFIGIYRLPIQIVSIILLTAGVYFKGMFSAEDEWKSKIAKVEAENVRILAESKTSSQVIVTKYVDKIKYIVTKGDSIVKEVPIYITKELDAKCEIPDEFIRLHNAAATNK</sequence>
<evidence type="ECO:0000313" key="3">
    <source>
        <dbReference type="EMBL" id="CAB4170660.1"/>
    </source>
</evidence>
<evidence type="ECO:0000313" key="4">
    <source>
        <dbReference type="EMBL" id="CAB4177020.1"/>
    </source>
</evidence>
<dbReference type="EMBL" id="LR796944">
    <property type="protein sequence ID" value="CAB4177020.1"/>
    <property type="molecule type" value="Genomic_DNA"/>
</dbReference>
<dbReference type="EMBL" id="LR796815">
    <property type="protein sequence ID" value="CAB4168084.1"/>
    <property type="molecule type" value="Genomic_DNA"/>
</dbReference>
<organism evidence="5">
    <name type="scientific">uncultured Caudovirales phage</name>
    <dbReference type="NCBI Taxonomy" id="2100421"/>
    <lineage>
        <taxon>Viruses</taxon>
        <taxon>Duplodnaviria</taxon>
        <taxon>Heunggongvirae</taxon>
        <taxon>Uroviricota</taxon>
        <taxon>Caudoviricetes</taxon>
        <taxon>Peduoviridae</taxon>
        <taxon>Maltschvirus</taxon>
        <taxon>Maltschvirus maltsch</taxon>
    </lineage>
</organism>
<evidence type="ECO:0000313" key="5">
    <source>
        <dbReference type="EMBL" id="CAB4223265.1"/>
    </source>
</evidence>
<evidence type="ECO:0000313" key="2">
    <source>
        <dbReference type="EMBL" id="CAB4168084.1"/>
    </source>
</evidence>
<dbReference type="EMBL" id="LR797534">
    <property type="protein sequence ID" value="CAB4223265.1"/>
    <property type="molecule type" value="Genomic_DNA"/>
</dbReference>
<feature type="transmembrane region" description="Helical" evidence="1">
    <location>
        <begin position="12"/>
        <end position="39"/>
    </location>
</feature>